<dbReference type="GO" id="GO:0003774">
    <property type="term" value="F:cytoskeletal motor activity"/>
    <property type="evidence" value="ECO:0007669"/>
    <property type="project" value="InterPro"/>
</dbReference>
<comment type="subcellular location">
    <subcellularLocation>
        <location evidence="1">Bacterial flagellum basal body</location>
    </subcellularLocation>
    <subcellularLocation>
        <location evidence="2">Cell membrane</location>
        <topology evidence="2">Peripheral membrane protein</topology>
        <orientation evidence="2">Cytoplasmic side</orientation>
    </subcellularLocation>
</comment>
<sequence length="352" mass="37810">MSELPALAAPSGTTAQTPRPPLSRKAKAAIIVQFLLNEGSDVPLSALPEEQQAELTLLLGNMRYVDRETLNRVVQEFTDELDSVGLSFPGDMAGALSALDGRISARTALRLRKEAGVRQTGDPWTRINAQPPERLQELVLSESIEVAAVMMSKIDVTKAAQVLARLPGDKARRISYAVSMTTGVTPDAVDRIGLSLAAQIDAEPPKAFKAGPDERLGAILNYSNTAVREELLQNLEAEDADFAEAVRRAIFTFANIPERLNAIDVPKITRDVPVDTLATAVAAAQSDEDRKAAQFLLSNMSRRMADSIREEAEGKGSVKTKPGDKAMGAVVAAIRDLVAMGEIELVSPDEAE</sequence>
<evidence type="ECO:0000256" key="6">
    <source>
        <dbReference type="ARBA" id="ARBA00022500"/>
    </source>
</evidence>
<keyword evidence="5" id="KW-1003">Cell membrane</keyword>
<reference evidence="15 16" key="1">
    <citation type="submission" date="2015-12" db="EMBL/GenBank/DDBJ databases">
        <authorList>
            <person name="Shamseldin A."/>
            <person name="Moawad H."/>
            <person name="Abd El-Rahim W.M."/>
            <person name="Sadowsky M.J."/>
        </authorList>
    </citation>
    <scope>NUCLEOTIDE SEQUENCE [LARGE SCALE GENOMIC DNA]</scope>
    <source>
        <strain evidence="15 16">SJ5A-1</strain>
    </source>
</reference>
<dbReference type="InterPro" id="IPR032779">
    <property type="entry name" value="FliG_M"/>
</dbReference>
<evidence type="ECO:0000256" key="1">
    <source>
        <dbReference type="ARBA" id="ARBA00004117"/>
    </source>
</evidence>
<evidence type="ECO:0000256" key="7">
    <source>
        <dbReference type="ARBA" id="ARBA00022779"/>
    </source>
</evidence>
<keyword evidence="9" id="KW-0975">Bacterial flagellum</keyword>
<evidence type="ECO:0000256" key="11">
    <source>
        <dbReference type="SAM" id="MobiDB-lite"/>
    </source>
</evidence>
<dbReference type="RefSeq" id="WP_058861445.1">
    <property type="nucleotide sequence ID" value="NZ_LPXO01000003.1"/>
</dbReference>
<dbReference type="PANTHER" id="PTHR30534">
    <property type="entry name" value="FLAGELLAR MOTOR SWITCH PROTEIN FLIG"/>
    <property type="match status" value="1"/>
</dbReference>
<keyword evidence="7" id="KW-0283">Flagellar rotation</keyword>
<evidence type="ECO:0000259" key="14">
    <source>
        <dbReference type="Pfam" id="PF14842"/>
    </source>
</evidence>
<dbReference type="InterPro" id="IPR023087">
    <property type="entry name" value="Flg_Motor_Flig_C"/>
</dbReference>
<gene>
    <name evidence="15" type="ORF">AVJ23_06980</name>
</gene>
<keyword evidence="15" id="KW-0282">Flagellum</keyword>
<organism evidence="15 16">
    <name type="scientific">Pseudoponticoccus marisrubri</name>
    <dbReference type="NCBI Taxonomy" id="1685382"/>
    <lineage>
        <taxon>Bacteria</taxon>
        <taxon>Pseudomonadati</taxon>
        <taxon>Pseudomonadota</taxon>
        <taxon>Alphaproteobacteria</taxon>
        <taxon>Rhodobacterales</taxon>
        <taxon>Roseobacteraceae</taxon>
        <taxon>Pseudoponticoccus</taxon>
    </lineage>
</organism>
<evidence type="ECO:0000313" key="16">
    <source>
        <dbReference type="Proteomes" id="UP000054396"/>
    </source>
</evidence>
<dbReference type="Proteomes" id="UP000054396">
    <property type="component" value="Unassembled WGS sequence"/>
</dbReference>
<protein>
    <recommendedName>
        <fullName evidence="4">Flagellar motor switch protein FliG</fullName>
    </recommendedName>
</protein>
<dbReference type="Gene3D" id="1.10.220.30">
    <property type="match status" value="3"/>
</dbReference>
<accession>A0A0W7WLL6</accession>
<feature type="domain" description="Flagellar motor switch protein FliG N-terminal" evidence="14">
    <location>
        <begin position="22"/>
        <end position="124"/>
    </location>
</feature>
<dbReference type="Pfam" id="PF14842">
    <property type="entry name" value="FliG_N"/>
    <property type="match status" value="1"/>
</dbReference>
<keyword evidence="15" id="KW-0969">Cilium</keyword>
<keyword evidence="16" id="KW-1185">Reference proteome</keyword>
<evidence type="ECO:0000256" key="8">
    <source>
        <dbReference type="ARBA" id="ARBA00023136"/>
    </source>
</evidence>
<evidence type="ECO:0000256" key="10">
    <source>
        <dbReference type="ARBA" id="ARBA00025598"/>
    </source>
</evidence>
<keyword evidence="15" id="KW-0966">Cell projection</keyword>
<feature type="domain" description="Flagellar motor switch protein FliG middle" evidence="13">
    <location>
        <begin position="132"/>
        <end position="202"/>
    </location>
</feature>
<evidence type="ECO:0000256" key="2">
    <source>
        <dbReference type="ARBA" id="ARBA00004413"/>
    </source>
</evidence>
<dbReference type="PRINTS" id="PR00954">
    <property type="entry name" value="FLGMOTORFLIG"/>
</dbReference>
<comment type="caution">
    <text evidence="15">The sequence shown here is derived from an EMBL/GenBank/DDBJ whole genome shotgun (WGS) entry which is preliminary data.</text>
</comment>
<keyword evidence="6" id="KW-0145">Chemotaxis</keyword>
<dbReference type="AlphaFoldDB" id="A0A0W7WLL6"/>
<dbReference type="STRING" id="1685382.AVJ23_06980"/>
<feature type="region of interest" description="Disordered" evidence="11">
    <location>
        <begin position="1"/>
        <end position="22"/>
    </location>
</feature>
<dbReference type="InterPro" id="IPR028263">
    <property type="entry name" value="FliG_N"/>
</dbReference>
<dbReference type="EMBL" id="LPXO01000003">
    <property type="protein sequence ID" value="KUF11500.1"/>
    <property type="molecule type" value="Genomic_DNA"/>
</dbReference>
<proteinExistence type="inferred from homology"/>
<dbReference type="PANTHER" id="PTHR30534:SF0">
    <property type="entry name" value="FLAGELLAR MOTOR SWITCH PROTEIN FLIG"/>
    <property type="match status" value="1"/>
</dbReference>
<keyword evidence="8" id="KW-0472">Membrane</keyword>
<dbReference type="SUPFAM" id="SSF48029">
    <property type="entry name" value="FliG"/>
    <property type="match status" value="2"/>
</dbReference>
<dbReference type="Pfam" id="PF14841">
    <property type="entry name" value="FliG_M"/>
    <property type="match status" value="1"/>
</dbReference>
<evidence type="ECO:0000256" key="9">
    <source>
        <dbReference type="ARBA" id="ARBA00023143"/>
    </source>
</evidence>
<evidence type="ECO:0000259" key="12">
    <source>
        <dbReference type="Pfam" id="PF01706"/>
    </source>
</evidence>
<dbReference type="OrthoDB" id="7616820at2"/>
<dbReference type="InterPro" id="IPR000090">
    <property type="entry name" value="Flg_Motor_Flig"/>
</dbReference>
<evidence type="ECO:0000256" key="5">
    <source>
        <dbReference type="ARBA" id="ARBA00022475"/>
    </source>
</evidence>
<dbReference type="GO" id="GO:0009425">
    <property type="term" value="C:bacterial-type flagellum basal body"/>
    <property type="evidence" value="ECO:0007669"/>
    <property type="project" value="UniProtKB-SubCell"/>
</dbReference>
<evidence type="ECO:0000256" key="3">
    <source>
        <dbReference type="ARBA" id="ARBA00010299"/>
    </source>
</evidence>
<name>A0A0W7WLL6_9RHOB</name>
<dbReference type="GO" id="GO:0006935">
    <property type="term" value="P:chemotaxis"/>
    <property type="evidence" value="ECO:0007669"/>
    <property type="project" value="UniProtKB-KW"/>
</dbReference>
<dbReference type="Pfam" id="PF01706">
    <property type="entry name" value="FliG_C"/>
    <property type="match status" value="1"/>
</dbReference>
<dbReference type="GO" id="GO:0005886">
    <property type="term" value="C:plasma membrane"/>
    <property type="evidence" value="ECO:0007669"/>
    <property type="project" value="UniProtKB-SubCell"/>
</dbReference>
<evidence type="ECO:0000259" key="13">
    <source>
        <dbReference type="Pfam" id="PF14841"/>
    </source>
</evidence>
<dbReference type="GO" id="GO:0071973">
    <property type="term" value="P:bacterial-type flagellum-dependent cell motility"/>
    <property type="evidence" value="ECO:0007669"/>
    <property type="project" value="InterPro"/>
</dbReference>
<dbReference type="InterPro" id="IPR011002">
    <property type="entry name" value="FliG_a-hlx"/>
</dbReference>
<comment type="function">
    <text evidence="10">FliG is one of three proteins (FliG, FliN, FliM) that forms the rotor-mounted switch complex (C ring), located at the base of the basal body. This complex interacts with the CheY and CheZ chemotaxis proteins, in addition to contacting components of the motor that determine the direction of flagellar rotation.</text>
</comment>
<evidence type="ECO:0000313" key="15">
    <source>
        <dbReference type="EMBL" id="KUF11500.1"/>
    </source>
</evidence>
<comment type="similarity">
    <text evidence="3">Belongs to the FliG family.</text>
</comment>
<evidence type="ECO:0000256" key="4">
    <source>
        <dbReference type="ARBA" id="ARBA00021870"/>
    </source>
</evidence>
<feature type="domain" description="Flagellar motor switch protein FliG C-terminal" evidence="12">
    <location>
        <begin position="234"/>
        <end position="345"/>
    </location>
</feature>